<evidence type="ECO:0008006" key="3">
    <source>
        <dbReference type="Google" id="ProtNLM"/>
    </source>
</evidence>
<proteinExistence type="predicted"/>
<protein>
    <recommendedName>
        <fullName evidence="3">TIGR04255 family protein</fullName>
    </recommendedName>
</protein>
<evidence type="ECO:0000313" key="2">
    <source>
        <dbReference type="Proteomes" id="UP000316095"/>
    </source>
</evidence>
<dbReference type="EMBL" id="SJPG01000001">
    <property type="protein sequence ID" value="TWT62998.1"/>
    <property type="molecule type" value="Genomic_DNA"/>
</dbReference>
<evidence type="ECO:0000313" key="1">
    <source>
        <dbReference type="EMBL" id="TWT62998.1"/>
    </source>
</evidence>
<dbReference type="Proteomes" id="UP000316095">
    <property type="component" value="Unassembled WGS sequence"/>
</dbReference>
<dbReference type="RefSeq" id="WP_146504796.1">
    <property type="nucleotide sequence ID" value="NZ_SJPG01000001.1"/>
</dbReference>
<accession>A0A5C5XJY0</accession>
<reference evidence="1 2" key="1">
    <citation type="submission" date="2019-02" db="EMBL/GenBank/DDBJ databases">
        <title>Deep-cultivation of Planctomycetes and their phenomic and genomic characterization uncovers novel biology.</title>
        <authorList>
            <person name="Wiegand S."/>
            <person name="Jogler M."/>
            <person name="Boedeker C."/>
            <person name="Pinto D."/>
            <person name="Vollmers J."/>
            <person name="Rivas-Marin E."/>
            <person name="Kohn T."/>
            <person name="Peeters S.H."/>
            <person name="Heuer A."/>
            <person name="Rast P."/>
            <person name="Oberbeckmann S."/>
            <person name="Bunk B."/>
            <person name="Jeske O."/>
            <person name="Meyerdierks A."/>
            <person name="Storesund J.E."/>
            <person name="Kallscheuer N."/>
            <person name="Luecker S."/>
            <person name="Lage O.M."/>
            <person name="Pohl T."/>
            <person name="Merkel B.J."/>
            <person name="Hornburger P."/>
            <person name="Mueller R.-W."/>
            <person name="Bruemmer F."/>
            <person name="Labrenz M."/>
            <person name="Spormann A.M."/>
            <person name="Op Den Camp H."/>
            <person name="Overmann J."/>
            <person name="Amann R."/>
            <person name="Jetten M.S.M."/>
            <person name="Mascher T."/>
            <person name="Medema M.H."/>
            <person name="Devos D.P."/>
            <person name="Kaster A.-K."/>
            <person name="Ovreas L."/>
            <person name="Rohde M."/>
            <person name="Galperin M.Y."/>
            <person name="Jogler C."/>
        </authorList>
    </citation>
    <scope>NUCLEOTIDE SEQUENCE [LARGE SCALE GENOMIC DNA]</scope>
    <source>
        <strain evidence="1 2">Pan54</strain>
    </source>
</reference>
<organism evidence="1 2">
    <name type="scientific">Rubinisphaera italica</name>
    <dbReference type="NCBI Taxonomy" id="2527969"/>
    <lineage>
        <taxon>Bacteria</taxon>
        <taxon>Pseudomonadati</taxon>
        <taxon>Planctomycetota</taxon>
        <taxon>Planctomycetia</taxon>
        <taxon>Planctomycetales</taxon>
        <taxon>Planctomycetaceae</taxon>
        <taxon>Rubinisphaera</taxon>
    </lineage>
</organism>
<name>A0A5C5XJY0_9PLAN</name>
<dbReference type="InterPro" id="IPR026349">
    <property type="entry name" value="CHP04255"/>
</dbReference>
<comment type="caution">
    <text evidence="1">The sequence shown here is derived from an EMBL/GenBank/DDBJ whole genome shotgun (WGS) entry which is preliminary data.</text>
</comment>
<keyword evidence="2" id="KW-1185">Reference proteome</keyword>
<gene>
    <name evidence="1" type="ORF">Pan54_37490</name>
</gene>
<dbReference type="AlphaFoldDB" id="A0A5C5XJY0"/>
<sequence length="258" mass="29798">MSSRELKNKPLVEAILEVRWSLQQKAPGFATDPHYRLLLGRLFDRLNKEYPVHEQLETANIPDEMAGHTVQHRFRVAEGEWPLVQLGPGVFTVNDTAKYNWPDFRKRALEATQHLFESYPKVESLKVESLLLRYIDAIDLPSDDSDFCSYLRDMLKVSVELPPAFFGDTGVESSPVHFQLHQAFRCSTPPGSLQLRVAIGQKNESPALIWETIMQSSGEDVPKMLKEFELWLEDSHKLVNDWFFKMIDGELHRRFKGE</sequence>
<dbReference type="NCBIfam" id="TIGR04255">
    <property type="entry name" value="sporadTIGR04255"/>
    <property type="match status" value="1"/>
</dbReference>
<dbReference type="OrthoDB" id="148859at2"/>